<sequence length="126" mass="12888">MTPTQSIGIGCSSNATPEDILTLIHASIPTIFPATILATINRRAEIARTVAEALGINLLLYPAEVLAKIPSTLTTSQASLAHTGTPSIAEAAALAALGPLAHITLPRQTGHLCTCAVATIPSLESL</sequence>
<dbReference type="GO" id="GO:0032259">
    <property type="term" value="P:methylation"/>
    <property type="evidence" value="ECO:0007669"/>
    <property type="project" value="UniProtKB-KW"/>
</dbReference>
<keyword evidence="2" id="KW-0489">Methyltransferase</keyword>
<geneLocation type="plasmid" evidence="2 3">
    <name>pACIX902</name>
</geneLocation>
<protein>
    <submittedName>
        <fullName evidence="2">Precorrin-3B methylase</fullName>
    </submittedName>
</protein>
<dbReference type="OrthoDB" id="122491at2"/>
<proteinExistence type="predicted"/>
<organism evidence="3">
    <name type="scientific">Granulicella tundricola (strain ATCC BAA-1859 / DSM 23138 / MP5ACTX9)</name>
    <dbReference type="NCBI Taxonomy" id="1198114"/>
    <lineage>
        <taxon>Bacteria</taxon>
        <taxon>Pseudomonadati</taxon>
        <taxon>Acidobacteriota</taxon>
        <taxon>Terriglobia</taxon>
        <taxon>Terriglobales</taxon>
        <taxon>Acidobacteriaceae</taxon>
        <taxon>Granulicella</taxon>
    </lineage>
</organism>
<dbReference type="KEGG" id="acm:AciX9_3949"/>
<dbReference type="Proteomes" id="UP000000343">
    <property type="component" value="Plasmid pACIX902"/>
</dbReference>
<dbReference type="Pfam" id="PF01890">
    <property type="entry name" value="CbiG_C"/>
    <property type="match status" value="1"/>
</dbReference>
<dbReference type="EMBL" id="CP002482">
    <property type="protein sequence ID" value="ADW71225.1"/>
    <property type="molecule type" value="Genomic_DNA"/>
</dbReference>
<name>E8X6S5_GRATM</name>
<dbReference type="Gene3D" id="3.30.420.180">
    <property type="entry name" value="CobE/GbiG C-terminal domain"/>
    <property type="match status" value="1"/>
</dbReference>
<gene>
    <name evidence="2" type="ordered locus">AciX9_3949</name>
</gene>
<keyword evidence="2" id="KW-0614">Plasmid</keyword>
<dbReference type="GO" id="GO:0009236">
    <property type="term" value="P:cobalamin biosynthetic process"/>
    <property type="evidence" value="ECO:0007669"/>
    <property type="project" value="InterPro"/>
</dbReference>
<dbReference type="InterPro" id="IPR002750">
    <property type="entry name" value="CobE/GbiG_C"/>
</dbReference>
<dbReference type="GO" id="GO:0008168">
    <property type="term" value="F:methyltransferase activity"/>
    <property type="evidence" value="ECO:0007669"/>
    <property type="project" value="UniProtKB-KW"/>
</dbReference>
<reference evidence="3" key="1">
    <citation type="submission" date="2011-01" db="EMBL/GenBank/DDBJ databases">
        <title>Complete sequence of plasmid2 of Acidobacterium sp. MP5ACTX9.</title>
        <authorList>
            <consortium name="US DOE Joint Genome Institute"/>
            <person name="Lucas S."/>
            <person name="Copeland A."/>
            <person name="Lapidus A."/>
            <person name="Cheng J.-F."/>
            <person name="Goodwin L."/>
            <person name="Pitluck S."/>
            <person name="Teshima H."/>
            <person name="Detter J.C."/>
            <person name="Han C."/>
            <person name="Tapia R."/>
            <person name="Land M."/>
            <person name="Hauser L."/>
            <person name="Kyrpides N."/>
            <person name="Ivanova N."/>
            <person name="Ovchinnikova G."/>
            <person name="Pagani I."/>
            <person name="Rawat S.R."/>
            <person name="Mannisto M."/>
            <person name="Haggblom M.M."/>
            <person name="Woyke T."/>
        </authorList>
    </citation>
    <scope>NUCLEOTIDE SEQUENCE [LARGE SCALE GENOMIC DNA]</scope>
    <source>
        <strain evidence="3">MP5ACTX9</strain>
        <plasmid evidence="3">Plasmid pACIX902</plasmid>
    </source>
</reference>
<dbReference type="HOGENOM" id="CLU_087913_2_0_0"/>
<dbReference type="SUPFAM" id="SSF159664">
    <property type="entry name" value="CobE/GbiG C-terminal domain-like"/>
    <property type="match status" value="1"/>
</dbReference>
<keyword evidence="2" id="KW-0808">Transferase</keyword>
<accession>E8X6S5</accession>
<dbReference type="InterPro" id="IPR036518">
    <property type="entry name" value="CobE/GbiG_C_sf"/>
</dbReference>
<feature type="domain" description="CobE/GbiG C-terminal" evidence="1">
    <location>
        <begin position="7"/>
        <end position="118"/>
    </location>
</feature>
<evidence type="ECO:0000259" key="1">
    <source>
        <dbReference type="Pfam" id="PF01890"/>
    </source>
</evidence>
<evidence type="ECO:0000313" key="3">
    <source>
        <dbReference type="Proteomes" id="UP000000343"/>
    </source>
</evidence>
<keyword evidence="3" id="KW-1185">Reference proteome</keyword>
<dbReference type="AlphaFoldDB" id="E8X6S5"/>
<evidence type="ECO:0000313" key="2">
    <source>
        <dbReference type="EMBL" id="ADW71225.1"/>
    </source>
</evidence>
<dbReference type="RefSeq" id="WP_013582243.1">
    <property type="nucleotide sequence ID" value="NC_015065.1"/>
</dbReference>